<keyword evidence="1" id="KW-0812">Transmembrane</keyword>
<organism evidence="2 3">
    <name type="scientific">Slackia piriformis</name>
    <dbReference type="NCBI Taxonomy" id="626934"/>
    <lineage>
        <taxon>Bacteria</taxon>
        <taxon>Bacillati</taxon>
        <taxon>Actinomycetota</taxon>
        <taxon>Coriobacteriia</taxon>
        <taxon>Eggerthellales</taxon>
        <taxon>Eggerthellaceae</taxon>
        <taxon>Slackia</taxon>
    </lineage>
</organism>
<evidence type="ECO:0000313" key="2">
    <source>
        <dbReference type="EMBL" id="MBS6940900.1"/>
    </source>
</evidence>
<reference evidence="2" key="1">
    <citation type="submission" date="2021-02" db="EMBL/GenBank/DDBJ databases">
        <title>Infant gut strain persistence is associated with maternal origin, phylogeny, and functional potential including surface adhesion and iron acquisition.</title>
        <authorList>
            <person name="Lou Y.C."/>
        </authorList>
    </citation>
    <scope>NUCLEOTIDE SEQUENCE</scope>
    <source>
        <strain evidence="2">L2_039_000G1_dasL2_039_000G1_concoct_11</strain>
    </source>
</reference>
<dbReference type="Proteomes" id="UP000727506">
    <property type="component" value="Unassembled WGS sequence"/>
</dbReference>
<accession>A0A943UZH6</accession>
<dbReference type="EMBL" id="JAGZSV010000081">
    <property type="protein sequence ID" value="MBS6940900.1"/>
    <property type="molecule type" value="Genomic_DNA"/>
</dbReference>
<protein>
    <submittedName>
        <fullName evidence="2">Uncharacterized protein</fullName>
    </submittedName>
</protein>
<name>A0A943UZH6_9ACTN</name>
<feature type="transmembrane region" description="Helical" evidence="1">
    <location>
        <begin position="46"/>
        <end position="67"/>
    </location>
</feature>
<evidence type="ECO:0000313" key="3">
    <source>
        <dbReference type="Proteomes" id="UP000727506"/>
    </source>
</evidence>
<dbReference type="AlphaFoldDB" id="A0A943UZH6"/>
<evidence type="ECO:0000256" key="1">
    <source>
        <dbReference type="SAM" id="Phobius"/>
    </source>
</evidence>
<gene>
    <name evidence="2" type="ORF">KH142_05370</name>
</gene>
<sequence>MISIQAGPFASFCALSALCLFAFAIIRRRRLEVRFQRTLSHAKPIVACLCVPAGFLLMEIPYNPALFQMEANFVFSGFCVTGALFAIVFFLGQRTKAAMAVFLSACFIWGTANCFVASFKGQPILPSDILALQTAASVGGGYSYAVEDGVLFAFALLATMAAAIVVVSPTRRSARDVCIDTSAGICLLAAFCLWFCAVDIEDDYDCTVDVWSSLDSYQQSGSLLCFLQRSQLLTPEAPEGYSAEQAALIRAEKADIARAAEALDETPATAPDVRPAVVAIMNETFSDLSRYPGIDEVYDGPRAARPRYADRGRLLRIRHGRRHLQQRIRIPHRIEHGHAR</sequence>
<feature type="transmembrane region" description="Helical" evidence="1">
    <location>
        <begin position="149"/>
        <end position="167"/>
    </location>
</feature>
<proteinExistence type="predicted"/>
<feature type="transmembrane region" description="Helical" evidence="1">
    <location>
        <begin position="6"/>
        <end position="26"/>
    </location>
</feature>
<feature type="transmembrane region" description="Helical" evidence="1">
    <location>
        <begin position="98"/>
        <end position="119"/>
    </location>
</feature>
<feature type="non-terminal residue" evidence="2">
    <location>
        <position position="340"/>
    </location>
</feature>
<keyword evidence="1" id="KW-0472">Membrane</keyword>
<feature type="transmembrane region" description="Helical" evidence="1">
    <location>
        <begin position="73"/>
        <end position="91"/>
    </location>
</feature>
<comment type="caution">
    <text evidence="2">The sequence shown here is derived from an EMBL/GenBank/DDBJ whole genome shotgun (WGS) entry which is preliminary data.</text>
</comment>
<keyword evidence="1" id="KW-1133">Transmembrane helix</keyword>